<proteinExistence type="predicted"/>
<dbReference type="EMBL" id="CAJJDN010000028">
    <property type="protein sequence ID" value="CAD8071453.1"/>
    <property type="molecule type" value="Genomic_DNA"/>
</dbReference>
<accession>A0A8S1M0W1</accession>
<evidence type="ECO:0000313" key="2">
    <source>
        <dbReference type="Proteomes" id="UP000692954"/>
    </source>
</evidence>
<gene>
    <name evidence="1" type="ORF">PSON_ATCC_30995.1.T0280067</name>
</gene>
<comment type="caution">
    <text evidence="1">The sequence shown here is derived from an EMBL/GenBank/DDBJ whole genome shotgun (WGS) entry which is preliminary data.</text>
</comment>
<protein>
    <submittedName>
        <fullName evidence="1">Uncharacterized protein</fullName>
    </submittedName>
</protein>
<sequence>MNFLRQLSVFAVIVFKRNCSTQYVRSLVFSLKLSINKKYKDLINWYLKQFQIEEELKIEEIIQSDGFNRLPIFNFEQTVIVHMETQFTFFEFRYQEMIRRVCSGSCNFIVLGDFINGDLVKIKNIKKINIGYQVFVEAIARVKIRSVYNYFNGIKTQYQPFNNQSFWQCSFQYIRDQKPKENNIYNPINLQIIIQQHCIAKFQEYL</sequence>
<reference evidence="1" key="1">
    <citation type="submission" date="2021-01" db="EMBL/GenBank/DDBJ databases">
        <authorList>
            <consortium name="Genoscope - CEA"/>
            <person name="William W."/>
        </authorList>
    </citation>
    <scope>NUCLEOTIDE SEQUENCE</scope>
</reference>
<keyword evidence="2" id="KW-1185">Reference proteome</keyword>
<name>A0A8S1M0W1_9CILI</name>
<organism evidence="1 2">
    <name type="scientific">Paramecium sonneborni</name>
    <dbReference type="NCBI Taxonomy" id="65129"/>
    <lineage>
        <taxon>Eukaryota</taxon>
        <taxon>Sar</taxon>
        <taxon>Alveolata</taxon>
        <taxon>Ciliophora</taxon>
        <taxon>Intramacronucleata</taxon>
        <taxon>Oligohymenophorea</taxon>
        <taxon>Peniculida</taxon>
        <taxon>Parameciidae</taxon>
        <taxon>Paramecium</taxon>
    </lineage>
</organism>
<dbReference type="AlphaFoldDB" id="A0A8S1M0W1"/>
<evidence type="ECO:0000313" key="1">
    <source>
        <dbReference type="EMBL" id="CAD8071453.1"/>
    </source>
</evidence>
<dbReference type="Proteomes" id="UP000692954">
    <property type="component" value="Unassembled WGS sequence"/>
</dbReference>